<dbReference type="GO" id="GO:0046654">
    <property type="term" value="P:tetrahydrofolate biosynthetic process"/>
    <property type="evidence" value="ECO:0007669"/>
    <property type="project" value="UniProtKB-UniPathway"/>
</dbReference>
<comment type="cofactor">
    <cofactor evidence="2 12">
        <name>Mg(2+)</name>
        <dbReference type="ChEBI" id="CHEBI:18420"/>
    </cofactor>
</comment>
<feature type="domain" description="Pterin-binding" evidence="13">
    <location>
        <begin position="4"/>
        <end position="251"/>
    </location>
</feature>
<evidence type="ECO:0000256" key="3">
    <source>
        <dbReference type="ARBA" id="ARBA00004763"/>
    </source>
</evidence>
<evidence type="ECO:0000256" key="10">
    <source>
        <dbReference type="ARBA" id="ARBA00022909"/>
    </source>
</evidence>
<keyword evidence="7 12" id="KW-0808">Transferase</keyword>
<sequence length="267" mass="29599">MAHTKIMGILNVTPDSFSDGGKYNSIEAALKRAEKMIEEGVDIIDIGGISTRPGYEEITVEEELERVVPVVKALKHLDIQLSVDTYRSEVAEAVMELGVSMINDQWAGLHDARIFEIVAKYEGEIVLMHNGNGERTEPVVDEMLLYLLKQANKAEVAGIPQEKVWIDPGIGFAKTREEEKEVMARIDELVATGYPVLLATSRKRFIKEMIGGDTAPTERDEATAATTAYGIMQGVKAVRVHNVVLNARLGQSMDYLKENSDERHNIS</sequence>
<dbReference type="GO" id="GO:0004156">
    <property type="term" value="F:dihydropteroate synthase activity"/>
    <property type="evidence" value="ECO:0007669"/>
    <property type="project" value="UniProtKB-EC"/>
</dbReference>
<gene>
    <name evidence="15" type="primary">folP</name>
    <name evidence="15" type="ORF">SAMEA2297795_02453</name>
    <name evidence="14" type="ORF">SAMEA2297796_02243</name>
</gene>
<evidence type="ECO:0000259" key="13">
    <source>
        <dbReference type="PROSITE" id="PS50972"/>
    </source>
</evidence>
<evidence type="ECO:0000256" key="12">
    <source>
        <dbReference type="RuleBase" id="RU361205"/>
    </source>
</evidence>
<reference evidence="15 17" key="1">
    <citation type="submission" date="2016-09" db="EMBL/GenBank/DDBJ databases">
        <authorList>
            <consortium name="Pathogen Informatics"/>
        </authorList>
    </citation>
    <scope>NUCLEOTIDE SEQUENCE [LARGE SCALE GENOMIC DNA]</scope>
    <source>
        <strain evidence="15 17">82B</strain>
    </source>
</reference>
<protein>
    <recommendedName>
        <fullName evidence="6 12">Dihydropteroate synthase</fullName>
        <shortName evidence="12">DHPS</shortName>
        <ecNumber evidence="5 12">2.5.1.15</ecNumber>
    </recommendedName>
    <alternativeName>
        <fullName evidence="11 12">Dihydropteroate pyrophosphorylase</fullName>
    </alternativeName>
</protein>
<dbReference type="UniPathway" id="UPA00077">
    <property type="reaction ID" value="UER00156"/>
</dbReference>
<keyword evidence="8 12" id="KW-0479">Metal-binding</keyword>
<dbReference type="NCBIfam" id="TIGR01496">
    <property type="entry name" value="DHPS"/>
    <property type="match status" value="1"/>
</dbReference>
<evidence type="ECO:0000256" key="9">
    <source>
        <dbReference type="ARBA" id="ARBA00022842"/>
    </source>
</evidence>
<dbReference type="Proteomes" id="UP000095768">
    <property type="component" value="Unassembled WGS sequence"/>
</dbReference>
<comment type="catalytic activity">
    <reaction evidence="1">
        <text>(7,8-dihydropterin-6-yl)methyl diphosphate + 4-aminobenzoate = 7,8-dihydropteroate + diphosphate</text>
        <dbReference type="Rhea" id="RHEA:19949"/>
        <dbReference type="ChEBI" id="CHEBI:17836"/>
        <dbReference type="ChEBI" id="CHEBI:17839"/>
        <dbReference type="ChEBI" id="CHEBI:33019"/>
        <dbReference type="ChEBI" id="CHEBI:72950"/>
        <dbReference type="EC" id="2.5.1.15"/>
    </reaction>
</comment>
<dbReference type="EMBL" id="FMPI01000020">
    <property type="protein sequence ID" value="SCT35421.1"/>
    <property type="molecule type" value="Genomic_DNA"/>
</dbReference>
<accession>A0A1D4R0S0</accession>
<evidence type="ECO:0000313" key="15">
    <source>
        <dbReference type="EMBL" id="SCT41070.1"/>
    </source>
</evidence>
<dbReference type="EC" id="2.5.1.15" evidence="5 12"/>
<comment type="pathway">
    <text evidence="3 12">Cofactor biosynthesis; tetrahydrofolate biosynthesis; 7,8-dihydrofolate from 2-amino-4-hydroxy-6-hydroxymethyl-7,8-dihydropteridine diphosphate and 4-aminobenzoate: step 1/2.</text>
</comment>
<evidence type="ECO:0000256" key="5">
    <source>
        <dbReference type="ARBA" id="ARBA00012458"/>
    </source>
</evidence>
<evidence type="ECO:0000313" key="14">
    <source>
        <dbReference type="EMBL" id="SCT35421.1"/>
    </source>
</evidence>
<dbReference type="PROSITE" id="PS50972">
    <property type="entry name" value="PTERIN_BINDING"/>
    <property type="match status" value="1"/>
</dbReference>
<keyword evidence="9 12" id="KW-0460">Magnesium</keyword>
<dbReference type="EMBL" id="FMPG01000016">
    <property type="protein sequence ID" value="SCT41070.1"/>
    <property type="molecule type" value="Genomic_DNA"/>
</dbReference>
<dbReference type="AlphaFoldDB" id="A0A1D4R0S0"/>
<evidence type="ECO:0000256" key="1">
    <source>
        <dbReference type="ARBA" id="ARBA00000012"/>
    </source>
</evidence>
<dbReference type="InterPro" id="IPR045031">
    <property type="entry name" value="DHP_synth-like"/>
</dbReference>
<dbReference type="PANTHER" id="PTHR20941:SF1">
    <property type="entry name" value="FOLIC ACID SYNTHESIS PROTEIN FOL1"/>
    <property type="match status" value="1"/>
</dbReference>
<evidence type="ECO:0000256" key="7">
    <source>
        <dbReference type="ARBA" id="ARBA00022679"/>
    </source>
</evidence>
<dbReference type="SUPFAM" id="SSF51717">
    <property type="entry name" value="Dihydropteroate synthetase-like"/>
    <property type="match status" value="1"/>
</dbReference>
<comment type="similarity">
    <text evidence="4 12">Belongs to the DHPS family.</text>
</comment>
<dbReference type="Gene3D" id="3.20.20.20">
    <property type="entry name" value="Dihydropteroate synthase-like"/>
    <property type="match status" value="1"/>
</dbReference>
<name>A0A1D4R0S0_9STAP</name>
<evidence type="ECO:0000313" key="16">
    <source>
        <dbReference type="Proteomes" id="UP000095412"/>
    </source>
</evidence>
<dbReference type="GO" id="GO:0046872">
    <property type="term" value="F:metal ion binding"/>
    <property type="evidence" value="ECO:0007669"/>
    <property type="project" value="UniProtKB-KW"/>
</dbReference>
<dbReference type="PANTHER" id="PTHR20941">
    <property type="entry name" value="FOLATE SYNTHESIS PROTEINS"/>
    <property type="match status" value="1"/>
</dbReference>
<dbReference type="Proteomes" id="UP000095412">
    <property type="component" value="Unassembled WGS sequence"/>
</dbReference>
<dbReference type="InterPro" id="IPR006390">
    <property type="entry name" value="DHP_synth_dom"/>
</dbReference>
<dbReference type="InterPro" id="IPR011005">
    <property type="entry name" value="Dihydropteroate_synth-like_sf"/>
</dbReference>
<organism evidence="15 17">
    <name type="scientific">Staphylococcus caeli</name>
    <dbReference type="NCBI Taxonomy" id="2201815"/>
    <lineage>
        <taxon>Bacteria</taxon>
        <taxon>Bacillati</taxon>
        <taxon>Bacillota</taxon>
        <taxon>Bacilli</taxon>
        <taxon>Bacillales</taxon>
        <taxon>Staphylococcaceae</taxon>
        <taxon>Staphylococcus</taxon>
    </lineage>
</organism>
<evidence type="ECO:0000256" key="6">
    <source>
        <dbReference type="ARBA" id="ARBA00016919"/>
    </source>
</evidence>
<evidence type="ECO:0000256" key="2">
    <source>
        <dbReference type="ARBA" id="ARBA00001946"/>
    </source>
</evidence>
<dbReference type="GO" id="GO:0046656">
    <property type="term" value="P:folic acid biosynthetic process"/>
    <property type="evidence" value="ECO:0007669"/>
    <property type="project" value="UniProtKB-KW"/>
</dbReference>
<keyword evidence="16" id="KW-1185">Reference proteome</keyword>
<proteinExistence type="inferred from homology"/>
<reference evidence="14 16" key="2">
    <citation type="submission" date="2016-09" db="EMBL/GenBank/DDBJ databases">
        <authorList>
            <consortium name="Pathogen Informatics"/>
            <person name="Sun Q."/>
            <person name="Inoue M."/>
        </authorList>
    </citation>
    <scope>NUCLEOTIDE SEQUENCE [LARGE SCALE GENOMIC DNA]</scope>
    <source>
        <strain evidence="14 16">82C</strain>
    </source>
</reference>
<comment type="function">
    <text evidence="12">Catalyzes the condensation of para-aminobenzoate (pABA) with 6-hydroxymethyl-7,8-dihydropterin diphosphate (DHPt-PP) to form 7,8-dihydropteroate (H2Pte), the immediate precursor of folate derivatives.</text>
</comment>
<dbReference type="RefSeq" id="WP_069996391.1">
    <property type="nucleotide sequence ID" value="NZ_FMPG01000016.1"/>
</dbReference>
<dbReference type="Pfam" id="PF00809">
    <property type="entry name" value="Pterin_bind"/>
    <property type="match status" value="1"/>
</dbReference>
<dbReference type="GO" id="GO:0005829">
    <property type="term" value="C:cytosol"/>
    <property type="evidence" value="ECO:0007669"/>
    <property type="project" value="TreeGrafter"/>
</dbReference>
<dbReference type="OrthoDB" id="9811744at2"/>
<evidence type="ECO:0000256" key="8">
    <source>
        <dbReference type="ARBA" id="ARBA00022723"/>
    </source>
</evidence>
<evidence type="ECO:0000256" key="11">
    <source>
        <dbReference type="ARBA" id="ARBA00030193"/>
    </source>
</evidence>
<dbReference type="PROSITE" id="PS00793">
    <property type="entry name" value="DHPS_2"/>
    <property type="match status" value="1"/>
</dbReference>
<evidence type="ECO:0000256" key="4">
    <source>
        <dbReference type="ARBA" id="ARBA00009503"/>
    </source>
</evidence>
<dbReference type="PROSITE" id="PS00792">
    <property type="entry name" value="DHPS_1"/>
    <property type="match status" value="1"/>
</dbReference>
<dbReference type="CDD" id="cd00739">
    <property type="entry name" value="DHPS"/>
    <property type="match status" value="1"/>
</dbReference>
<dbReference type="InterPro" id="IPR000489">
    <property type="entry name" value="Pterin-binding_dom"/>
</dbReference>
<keyword evidence="10 12" id="KW-0289">Folate biosynthesis</keyword>
<evidence type="ECO:0000313" key="17">
    <source>
        <dbReference type="Proteomes" id="UP000095768"/>
    </source>
</evidence>